<gene>
    <name evidence="2" type="ORF">GCM10023320_45310</name>
</gene>
<feature type="domain" description="Polymerase nucleotidyl transferase" evidence="1">
    <location>
        <begin position="13"/>
        <end position="87"/>
    </location>
</feature>
<evidence type="ECO:0000259" key="1">
    <source>
        <dbReference type="Pfam" id="PF01909"/>
    </source>
</evidence>
<dbReference type="InterPro" id="IPR043519">
    <property type="entry name" value="NT_sf"/>
</dbReference>
<protein>
    <submittedName>
        <fullName evidence="2">Nucleotidyltransferase domain-containing protein</fullName>
    </submittedName>
</protein>
<proteinExistence type="predicted"/>
<reference evidence="3" key="1">
    <citation type="journal article" date="2019" name="Int. J. Syst. Evol. Microbiol.">
        <title>The Global Catalogue of Microorganisms (GCM) 10K type strain sequencing project: providing services to taxonomists for standard genome sequencing and annotation.</title>
        <authorList>
            <consortium name="The Broad Institute Genomics Platform"/>
            <consortium name="The Broad Institute Genome Sequencing Center for Infectious Disease"/>
            <person name="Wu L."/>
            <person name="Ma J."/>
        </authorList>
    </citation>
    <scope>NUCLEOTIDE SEQUENCE [LARGE SCALE GENOMIC DNA]</scope>
    <source>
        <strain evidence="3">JCM 18302</strain>
    </source>
</reference>
<evidence type="ECO:0000313" key="3">
    <source>
        <dbReference type="Proteomes" id="UP001500804"/>
    </source>
</evidence>
<name>A0ABP9NTA1_9PSEU</name>
<dbReference type="SUPFAM" id="SSF81301">
    <property type="entry name" value="Nucleotidyltransferase"/>
    <property type="match status" value="1"/>
</dbReference>
<dbReference type="Pfam" id="PF01909">
    <property type="entry name" value="NTP_transf_2"/>
    <property type="match status" value="1"/>
</dbReference>
<comment type="caution">
    <text evidence="2">The sequence shown here is derived from an EMBL/GenBank/DDBJ whole genome shotgun (WGS) entry which is preliminary data.</text>
</comment>
<dbReference type="RefSeq" id="WP_345607282.1">
    <property type="nucleotide sequence ID" value="NZ_BAABJO010000017.1"/>
</dbReference>
<accession>A0ABP9NTA1</accession>
<dbReference type="InterPro" id="IPR002934">
    <property type="entry name" value="Polymerase_NTP_transf_dom"/>
</dbReference>
<dbReference type="Gene3D" id="3.30.460.10">
    <property type="entry name" value="Beta Polymerase, domain 2"/>
    <property type="match status" value="1"/>
</dbReference>
<evidence type="ECO:0000313" key="2">
    <source>
        <dbReference type="EMBL" id="GAA5127639.1"/>
    </source>
</evidence>
<organism evidence="2 3">
    <name type="scientific">Pseudonocardia adelaidensis</name>
    <dbReference type="NCBI Taxonomy" id="648754"/>
    <lineage>
        <taxon>Bacteria</taxon>
        <taxon>Bacillati</taxon>
        <taxon>Actinomycetota</taxon>
        <taxon>Actinomycetes</taxon>
        <taxon>Pseudonocardiales</taxon>
        <taxon>Pseudonocardiaceae</taxon>
        <taxon>Pseudonocardia</taxon>
    </lineage>
</organism>
<dbReference type="CDD" id="cd05403">
    <property type="entry name" value="NT_KNTase_like"/>
    <property type="match status" value="1"/>
</dbReference>
<dbReference type="EMBL" id="BAABJO010000017">
    <property type="protein sequence ID" value="GAA5127639.1"/>
    <property type="molecule type" value="Genomic_DNA"/>
</dbReference>
<sequence>MAVLDGIVPKLVPLPGVVAVVLGGSRARGTNRPDSDWDIGLYYRGGFDAGLLAGLGFPGHVAQPGEWGRIVNGGAWLSVDGEPVDVLLRDLDVVEGWWADAQAGRFDIDNVEGHIAGLPTYTPVGELAISQVLHGELPRVTYPDALRAAAGRRWRWNGAFSLAFAGKYAERGDVTLAAGTMARATAQTAHGVLAERGEWVLNEKGIVDAAGLAAAHAIIGRCAGDPEGAVRALQELLAPPGLDELDARTDPA</sequence>
<keyword evidence="3" id="KW-1185">Reference proteome</keyword>
<dbReference type="Proteomes" id="UP001500804">
    <property type="component" value="Unassembled WGS sequence"/>
</dbReference>